<keyword evidence="5 7" id="KW-0496">Mitochondrion</keyword>
<dbReference type="EMBL" id="BDSP01000150">
    <property type="protein sequence ID" value="GAX20545.1"/>
    <property type="molecule type" value="Genomic_DNA"/>
</dbReference>
<sequence>MYPRPFQFTVAITRRFLASKSHKKKPPSVHPPNKKASPSLIISSEPKLIKPPSLSYINVQLSSDQTIRDSQFNLHNTNDSLYSLEEARDLFRPDLHLPSAPHSWEGYEPATPLSDVITALIGVTGRPISVAEFMRMALTHPEYGYYTQGKTMAEGDEFDRDDHDDTKEADYVIGGDFITAPEISQIFGECLGVWYYTQWVQQGKPDEWQWLECGPGKGTLTADFLQFARLDEAFRKSCRAVHLIEASPVLRQKQQETLQACQPNISFVFHQSTEQTTESKNDIHVYWHNTWQEFRESTSSRFTFAVCQEFLDALPVYAFEKTKHGYWRERLVDVAVRDEFLQDDDDSPQLAAIEAPHGAKKTRFRLVLAPEATPALKTFLKTDEQGYRRSSDTANISSEADNDIPSGSVVEVSPESIFMAKDLAQTIQSMGGAALIIDYGQVGTTDTIRGFTQHRQVPFLSQPGQVDVTADVDFGALRHAIPDQAHGPVGQGEFLMRMGLQERVVQLLERDDVTDEQAEDIYQSMVRLASPEEMGTKYKVMGIVPKGDETPPGF</sequence>
<comment type="subcellular location">
    <subcellularLocation>
        <location evidence="1 7">Mitochondrion</location>
    </subcellularLocation>
</comment>
<dbReference type="InterPro" id="IPR038375">
    <property type="entry name" value="NDUFAF7_sf"/>
</dbReference>
<dbReference type="GO" id="GO:0032981">
    <property type="term" value="P:mitochondrial respiratory chain complex I assembly"/>
    <property type="evidence" value="ECO:0007669"/>
    <property type="project" value="TreeGrafter"/>
</dbReference>
<evidence type="ECO:0000256" key="8">
    <source>
        <dbReference type="SAM" id="MobiDB-lite"/>
    </source>
</evidence>
<evidence type="ECO:0000256" key="6">
    <source>
        <dbReference type="ARBA" id="ARBA00048612"/>
    </source>
</evidence>
<evidence type="ECO:0000256" key="3">
    <source>
        <dbReference type="ARBA" id="ARBA00022603"/>
    </source>
</evidence>
<accession>A0A1Z5K2T2</accession>
<protein>
    <recommendedName>
        <fullName evidence="7">Protein arginine methyltransferase NDUFAF7</fullName>
        <ecNumber evidence="7">2.1.1.320</ecNumber>
    </recommendedName>
</protein>
<evidence type="ECO:0000313" key="9">
    <source>
        <dbReference type="EMBL" id="GAX20545.1"/>
    </source>
</evidence>
<evidence type="ECO:0000256" key="1">
    <source>
        <dbReference type="ARBA" id="ARBA00004173"/>
    </source>
</evidence>
<dbReference type="Gene3D" id="3.40.50.12710">
    <property type="match status" value="1"/>
</dbReference>
<comment type="function">
    <text evidence="7">Arginine methyltransferase involved in the assembly or stability of mitochondrial NADH:ubiquinone oxidoreductase complex (complex I).</text>
</comment>
<organism evidence="9 10">
    <name type="scientific">Fistulifera solaris</name>
    <name type="common">Oleaginous diatom</name>
    <dbReference type="NCBI Taxonomy" id="1519565"/>
    <lineage>
        <taxon>Eukaryota</taxon>
        <taxon>Sar</taxon>
        <taxon>Stramenopiles</taxon>
        <taxon>Ochrophyta</taxon>
        <taxon>Bacillariophyta</taxon>
        <taxon>Bacillariophyceae</taxon>
        <taxon>Bacillariophycidae</taxon>
        <taxon>Naviculales</taxon>
        <taxon>Naviculaceae</taxon>
        <taxon>Fistulifera</taxon>
    </lineage>
</organism>
<keyword evidence="10" id="KW-1185">Reference proteome</keyword>
<dbReference type="EC" id="2.1.1.320" evidence="7"/>
<evidence type="ECO:0000313" key="10">
    <source>
        <dbReference type="Proteomes" id="UP000198406"/>
    </source>
</evidence>
<dbReference type="GO" id="GO:0032259">
    <property type="term" value="P:methylation"/>
    <property type="evidence" value="ECO:0007669"/>
    <property type="project" value="UniProtKB-KW"/>
</dbReference>
<comment type="caution">
    <text evidence="9">The sequence shown here is derived from an EMBL/GenBank/DDBJ whole genome shotgun (WGS) entry which is preliminary data.</text>
</comment>
<dbReference type="PANTHER" id="PTHR12049:SF7">
    <property type="entry name" value="PROTEIN ARGININE METHYLTRANSFERASE NDUFAF7, MITOCHONDRIAL"/>
    <property type="match status" value="1"/>
</dbReference>
<dbReference type="InterPro" id="IPR003788">
    <property type="entry name" value="NDUFAF7"/>
</dbReference>
<dbReference type="OrthoDB" id="438553at2759"/>
<evidence type="ECO:0000256" key="2">
    <source>
        <dbReference type="ARBA" id="ARBA00005891"/>
    </source>
</evidence>
<reference evidence="9 10" key="1">
    <citation type="journal article" date="2015" name="Plant Cell">
        <title>Oil accumulation by the oleaginous diatom Fistulifera solaris as revealed by the genome and transcriptome.</title>
        <authorList>
            <person name="Tanaka T."/>
            <person name="Maeda Y."/>
            <person name="Veluchamy A."/>
            <person name="Tanaka M."/>
            <person name="Abida H."/>
            <person name="Marechal E."/>
            <person name="Bowler C."/>
            <person name="Muto M."/>
            <person name="Sunaga Y."/>
            <person name="Tanaka M."/>
            <person name="Yoshino T."/>
            <person name="Taniguchi T."/>
            <person name="Fukuda Y."/>
            <person name="Nemoto M."/>
            <person name="Matsumoto M."/>
            <person name="Wong P.S."/>
            <person name="Aburatani S."/>
            <person name="Fujibuchi W."/>
        </authorList>
    </citation>
    <scope>NUCLEOTIDE SEQUENCE [LARGE SCALE GENOMIC DNA]</scope>
    <source>
        <strain evidence="9 10">JPCC DA0580</strain>
    </source>
</reference>
<proteinExistence type="inferred from homology"/>
<dbReference type="GO" id="GO:0035243">
    <property type="term" value="F:protein-arginine omega-N symmetric methyltransferase activity"/>
    <property type="evidence" value="ECO:0007669"/>
    <property type="project" value="UniProtKB-EC"/>
</dbReference>
<dbReference type="SUPFAM" id="SSF53335">
    <property type="entry name" value="S-adenosyl-L-methionine-dependent methyltransferases"/>
    <property type="match status" value="1"/>
</dbReference>
<dbReference type="InParanoid" id="A0A1Z5K2T2"/>
<dbReference type="GO" id="GO:0005739">
    <property type="term" value="C:mitochondrion"/>
    <property type="evidence" value="ECO:0007669"/>
    <property type="project" value="UniProtKB-SubCell"/>
</dbReference>
<dbReference type="PANTHER" id="PTHR12049">
    <property type="entry name" value="PROTEIN ARGININE METHYLTRANSFERASE NDUFAF7, MITOCHONDRIAL"/>
    <property type="match status" value="1"/>
</dbReference>
<feature type="region of interest" description="Disordered" evidence="8">
    <location>
        <begin position="388"/>
        <end position="407"/>
    </location>
</feature>
<gene>
    <name evidence="9" type="ORF">FisN_3Hh605</name>
</gene>
<dbReference type="AlphaFoldDB" id="A0A1Z5K2T2"/>
<name>A0A1Z5K2T2_FISSO</name>
<keyword evidence="4 7" id="KW-0808">Transferase</keyword>
<dbReference type="InterPro" id="IPR029063">
    <property type="entry name" value="SAM-dependent_MTases_sf"/>
</dbReference>
<comment type="similarity">
    <text evidence="2 7">Belongs to the NDUFAF7 family.</text>
</comment>
<comment type="catalytic activity">
    <reaction evidence="6 7">
        <text>L-arginyl-[protein] + 2 S-adenosyl-L-methionine = N(omega),N(omega)'-dimethyl-L-arginyl-[protein] + 2 S-adenosyl-L-homocysteine + 2 H(+)</text>
        <dbReference type="Rhea" id="RHEA:48108"/>
        <dbReference type="Rhea" id="RHEA-COMP:10532"/>
        <dbReference type="Rhea" id="RHEA-COMP:11992"/>
        <dbReference type="ChEBI" id="CHEBI:15378"/>
        <dbReference type="ChEBI" id="CHEBI:29965"/>
        <dbReference type="ChEBI" id="CHEBI:57856"/>
        <dbReference type="ChEBI" id="CHEBI:59789"/>
        <dbReference type="ChEBI" id="CHEBI:88221"/>
        <dbReference type="EC" id="2.1.1.320"/>
    </reaction>
</comment>
<evidence type="ECO:0000256" key="4">
    <source>
        <dbReference type="ARBA" id="ARBA00022679"/>
    </source>
</evidence>
<dbReference type="Pfam" id="PF02636">
    <property type="entry name" value="Methyltransf_28"/>
    <property type="match status" value="1"/>
</dbReference>
<evidence type="ECO:0000256" key="7">
    <source>
        <dbReference type="RuleBase" id="RU364114"/>
    </source>
</evidence>
<keyword evidence="3 7" id="KW-0489">Methyltransferase</keyword>
<evidence type="ECO:0000256" key="5">
    <source>
        <dbReference type="ARBA" id="ARBA00023128"/>
    </source>
</evidence>
<dbReference type="Proteomes" id="UP000198406">
    <property type="component" value="Unassembled WGS sequence"/>
</dbReference>